<dbReference type="RefSeq" id="WP_195809760.1">
    <property type="nucleotide sequence ID" value="NZ_CP064795.1"/>
</dbReference>
<evidence type="ECO:0000256" key="1">
    <source>
        <dbReference type="SAM" id="Phobius"/>
    </source>
</evidence>
<proteinExistence type="predicted"/>
<accession>A0A7S9DVM2</accession>
<gene>
    <name evidence="2" type="ORF">IT774_10580</name>
</gene>
<keyword evidence="1" id="KW-0812">Transmembrane</keyword>
<keyword evidence="3" id="KW-1185">Reference proteome</keyword>
<evidence type="ECO:0000313" key="3">
    <source>
        <dbReference type="Proteomes" id="UP000595095"/>
    </source>
</evidence>
<evidence type="ECO:0000313" key="2">
    <source>
        <dbReference type="EMBL" id="QPG04667.1"/>
    </source>
</evidence>
<dbReference type="AlphaFoldDB" id="A0A7S9DVM2"/>
<keyword evidence="1" id="KW-1133">Transmembrane helix</keyword>
<keyword evidence="1" id="KW-0472">Membrane</keyword>
<dbReference type="EMBL" id="CP064795">
    <property type="protein sequence ID" value="QPG04667.1"/>
    <property type="molecule type" value="Genomic_DNA"/>
</dbReference>
<dbReference type="KEGG" id="smaa:IT774_10580"/>
<dbReference type="Proteomes" id="UP000595095">
    <property type="component" value="Chromosome"/>
</dbReference>
<feature type="transmembrane region" description="Helical" evidence="1">
    <location>
        <begin position="39"/>
        <end position="57"/>
    </location>
</feature>
<reference evidence="2 3" key="1">
    <citation type="submission" date="2020-11" db="EMBL/GenBank/DDBJ databases">
        <title>Complete genome sequence for Salinimonas sp. strain G2-b.</title>
        <authorList>
            <person name="Park S.-J."/>
        </authorList>
    </citation>
    <scope>NUCLEOTIDE SEQUENCE [LARGE SCALE GENOMIC DNA]</scope>
    <source>
        <strain evidence="2 3">G2-b</strain>
    </source>
</reference>
<sequence length="58" mass="6655">MEVLIILGVLFLALLVVVPLIERSNMRISSETASKVARWIWPLIMISLVIQLIYMMAR</sequence>
<protein>
    <submittedName>
        <fullName evidence="2">Uncharacterized protein</fullName>
    </submittedName>
</protein>
<organism evidence="2 3">
    <name type="scientific">Salinimonas marina</name>
    <dbReference type="NCBI Taxonomy" id="2785918"/>
    <lineage>
        <taxon>Bacteria</taxon>
        <taxon>Pseudomonadati</taxon>
        <taxon>Pseudomonadota</taxon>
        <taxon>Gammaproteobacteria</taxon>
        <taxon>Alteromonadales</taxon>
        <taxon>Alteromonadaceae</taxon>
        <taxon>Alteromonas/Salinimonas group</taxon>
        <taxon>Salinimonas</taxon>
    </lineage>
</organism>
<name>A0A7S9DVM2_9ALTE</name>